<proteinExistence type="predicted"/>
<reference evidence="2" key="1">
    <citation type="submission" date="2020-03" db="EMBL/GenBank/DDBJ databases">
        <title>A mixture of massive structural variations and highly conserved coding sequences in Ustilaginoidea virens genome.</title>
        <authorList>
            <person name="Zhang K."/>
            <person name="Zhao Z."/>
            <person name="Zhang Z."/>
            <person name="Li Y."/>
            <person name="Hsiang T."/>
            <person name="Sun W."/>
        </authorList>
    </citation>
    <scope>NUCLEOTIDE SEQUENCE</scope>
    <source>
        <strain evidence="2">UV-8b</strain>
    </source>
</reference>
<sequence length="147" mass="15430">MGCVTTSSYLTRCLSTLCTHTTLGRDWELGTPRLPSLAPDGLDSKGKPGPPLCVHLVGDAAASILAKDVTGSPGRDPPRDKRPTIWSTSAIASKPCRSNSPPGTRLSQTQAELTGTQSLKRVCLHTMRSLAKTQAASPAAATSNFML</sequence>
<gene>
    <name evidence="2" type="ORF">UV8b_04799</name>
</gene>
<organism evidence="2 3">
    <name type="scientific">Ustilaginoidea virens</name>
    <name type="common">Rice false smut fungus</name>
    <name type="synonym">Villosiclava virens</name>
    <dbReference type="NCBI Taxonomy" id="1159556"/>
    <lineage>
        <taxon>Eukaryota</taxon>
        <taxon>Fungi</taxon>
        <taxon>Dikarya</taxon>
        <taxon>Ascomycota</taxon>
        <taxon>Pezizomycotina</taxon>
        <taxon>Sordariomycetes</taxon>
        <taxon>Hypocreomycetidae</taxon>
        <taxon>Hypocreales</taxon>
        <taxon>Clavicipitaceae</taxon>
        <taxon>Ustilaginoidea</taxon>
    </lineage>
</organism>
<keyword evidence="3" id="KW-1185">Reference proteome</keyword>
<dbReference type="KEGG" id="uvi:66065577"/>
<evidence type="ECO:0000313" key="2">
    <source>
        <dbReference type="EMBL" id="QUC20558.1"/>
    </source>
</evidence>
<evidence type="ECO:0000313" key="3">
    <source>
        <dbReference type="Proteomes" id="UP000027002"/>
    </source>
</evidence>
<accession>A0A8E5HSH3</accession>
<dbReference type="Proteomes" id="UP000027002">
    <property type="component" value="Chromosome 4"/>
</dbReference>
<evidence type="ECO:0000256" key="1">
    <source>
        <dbReference type="SAM" id="MobiDB-lite"/>
    </source>
</evidence>
<dbReference type="RefSeq" id="XP_042998231.1">
    <property type="nucleotide sequence ID" value="XM_043142297.1"/>
</dbReference>
<dbReference type="AlphaFoldDB" id="A0A8E5HSH3"/>
<feature type="compositionally biased region" description="Polar residues" evidence="1">
    <location>
        <begin position="85"/>
        <end position="112"/>
    </location>
</feature>
<dbReference type="GeneID" id="66065577"/>
<protein>
    <submittedName>
        <fullName evidence="2">Uncharacterized protein</fullName>
    </submittedName>
</protein>
<name>A0A8E5HSH3_USTVR</name>
<feature type="region of interest" description="Disordered" evidence="1">
    <location>
        <begin position="67"/>
        <end position="112"/>
    </location>
</feature>
<dbReference type="EMBL" id="CP072756">
    <property type="protein sequence ID" value="QUC20558.1"/>
    <property type="molecule type" value="Genomic_DNA"/>
</dbReference>